<dbReference type="RefSeq" id="WP_380688348.1">
    <property type="nucleotide sequence ID" value="NZ_JBHRSS010000003.1"/>
</dbReference>
<gene>
    <name evidence="2" type="ORF">ACFOSU_08280</name>
</gene>
<feature type="transmembrane region" description="Helical" evidence="1">
    <location>
        <begin position="104"/>
        <end position="123"/>
    </location>
</feature>
<sequence length="124" mass="13808">MPGSDDEDEIFRSAIINAWLTTRLELDKQLVTLSSAGIGVIVVILSKYETQCAYQNFLFAIALTAFVTTIFCVLEVFQRNADHLTTILTTDTDSDPVLERLDFIALWSFRVGIGFSALSGFSYL</sequence>
<feature type="transmembrane region" description="Helical" evidence="1">
    <location>
        <begin position="29"/>
        <end position="45"/>
    </location>
</feature>
<keyword evidence="3" id="KW-1185">Reference proteome</keyword>
<dbReference type="EMBL" id="JBHRSS010000003">
    <property type="protein sequence ID" value="MFC3103888.1"/>
    <property type="molecule type" value="Genomic_DNA"/>
</dbReference>
<keyword evidence="1" id="KW-0472">Membrane</keyword>
<evidence type="ECO:0000313" key="2">
    <source>
        <dbReference type="EMBL" id="MFC3103888.1"/>
    </source>
</evidence>
<protein>
    <submittedName>
        <fullName evidence="2">Uncharacterized protein</fullName>
    </submittedName>
</protein>
<organism evidence="2 3">
    <name type="scientific">Salinisphaera aquimarina</name>
    <dbReference type="NCBI Taxonomy" id="2094031"/>
    <lineage>
        <taxon>Bacteria</taxon>
        <taxon>Pseudomonadati</taxon>
        <taxon>Pseudomonadota</taxon>
        <taxon>Gammaproteobacteria</taxon>
        <taxon>Salinisphaerales</taxon>
        <taxon>Salinisphaeraceae</taxon>
        <taxon>Salinisphaera</taxon>
    </lineage>
</organism>
<evidence type="ECO:0000313" key="3">
    <source>
        <dbReference type="Proteomes" id="UP001595462"/>
    </source>
</evidence>
<accession>A0ABV7EPT9</accession>
<reference evidence="3" key="1">
    <citation type="journal article" date="2019" name="Int. J. Syst. Evol. Microbiol.">
        <title>The Global Catalogue of Microorganisms (GCM) 10K type strain sequencing project: providing services to taxonomists for standard genome sequencing and annotation.</title>
        <authorList>
            <consortium name="The Broad Institute Genomics Platform"/>
            <consortium name="The Broad Institute Genome Sequencing Center for Infectious Disease"/>
            <person name="Wu L."/>
            <person name="Ma J."/>
        </authorList>
    </citation>
    <scope>NUCLEOTIDE SEQUENCE [LARGE SCALE GENOMIC DNA]</scope>
    <source>
        <strain evidence="3">KCTC 52640</strain>
    </source>
</reference>
<name>A0ABV7EPT9_9GAMM</name>
<evidence type="ECO:0000256" key="1">
    <source>
        <dbReference type="SAM" id="Phobius"/>
    </source>
</evidence>
<dbReference type="Proteomes" id="UP001595462">
    <property type="component" value="Unassembled WGS sequence"/>
</dbReference>
<keyword evidence="1" id="KW-1133">Transmembrane helix</keyword>
<keyword evidence="1" id="KW-0812">Transmembrane</keyword>
<comment type="caution">
    <text evidence="2">The sequence shown here is derived from an EMBL/GenBank/DDBJ whole genome shotgun (WGS) entry which is preliminary data.</text>
</comment>
<feature type="transmembrane region" description="Helical" evidence="1">
    <location>
        <begin position="57"/>
        <end position="77"/>
    </location>
</feature>
<proteinExistence type="predicted"/>